<evidence type="ECO:0008006" key="4">
    <source>
        <dbReference type="Google" id="ProtNLM"/>
    </source>
</evidence>
<dbReference type="InterPro" id="IPR046960">
    <property type="entry name" value="PPR_At4g14850-like_plant"/>
</dbReference>
<evidence type="ECO:0000313" key="3">
    <source>
        <dbReference type="EMBL" id="SPC72128.1"/>
    </source>
</evidence>
<dbReference type="Pfam" id="PF20431">
    <property type="entry name" value="E_motif"/>
    <property type="match status" value="1"/>
</dbReference>
<accession>A0A2N9EBR8</accession>
<keyword evidence="1" id="KW-0677">Repeat</keyword>
<protein>
    <recommendedName>
        <fullName evidence="4">Pentacotripeptide-repeat region of PRORP domain-containing protein</fullName>
    </recommendedName>
</protein>
<dbReference type="FunFam" id="1.25.40.10:FF:000344">
    <property type="entry name" value="Pentatricopeptide repeat-containing protein"/>
    <property type="match status" value="1"/>
</dbReference>
<dbReference type="GO" id="GO:0003723">
    <property type="term" value="F:RNA binding"/>
    <property type="evidence" value="ECO:0007669"/>
    <property type="project" value="InterPro"/>
</dbReference>
<evidence type="ECO:0000256" key="1">
    <source>
        <dbReference type="ARBA" id="ARBA00022737"/>
    </source>
</evidence>
<feature type="repeat" description="PPR" evidence="2">
    <location>
        <begin position="199"/>
        <end position="233"/>
    </location>
</feature>
<dbReference type="InterPro" id="IPR011990">
    <property type="entry name" value="TPR-like_helical_dom_sf"/>
</dbReference>
<reference evidence="3" key="1">
    <citation type="submission" date="2018-02" db="EMBL/GenBank/DDBJ databases">
        <authorList>
            <person name="Cohen D.B."/>
            <person name="Kent A.D."/>
        </authorList>
    </citation>
    <scope>NUCLEOTIDE SEQUENCE</scope>
</reference>
<dbReference type="Pfam" id="PF01535">
    <property type="entry name" value="PPR"/>
    <property type="match status" value="3"/>
</dbReference>
<dbReference type="Gene3D" id="1.25.40.10">
    <property type="entry name" value="Tetratricopeptide repeat domain"/>
    <property type="match status" value="4"/>
</dbReference>
<dbReference type="InterPro" id="IPR046848">
    <property type="entry name" value="E_motif"/>
</dbReference>
<dbReference type="FunFam" id="1.25.40.10:FF:001175">
    <property type="entry name" value="Pentatricopeptide repeat-containing protein At1g19720"/>
    <property type="match status" value="1"/>
</dbReference>
<dbReference type="NCBIfam" id="TIGR00756">
    <property type="entry name" value="PPR"/>
    <property type="match status" value="5"/>
</dbReference>
<dbReference type="PROSITE" id="PS51375">
    <property type="entry name" value="PPR"/>
    <property type="match status" value="5"/>
</dbReference>
<dbReference type="PANTHER" id="PTHR47926">
    <property type="entry name" value="PENTATRICOPEPTIDE REPEAT-CONTAINING PROTEIN"/>
    <property type="match status" value="1"/>
</dbReference>
<feature type="repeat" description="PPR" evidence="2">
    <location>
        <begin position="440"/>
        <end position="474"/>
    </location>
</feature>
<dbReference type="FunFam" id="1.25.40.10:FF:000196">
    <property type="entry name" value="Pentatricopeptide repeat-containing protein At4g14850"/>
    <property type="match status" value="1"/>
</dbReference>
<proteinExistence type="predicted"/>
<dbReference type="InterPro" id="IPR002885">
    <property type="entry name" value="PPR_rpt"/>
</dbReference>
<sequence length="628" mass="69715">MQIMKREIAKLVSDGFFKEAISLYSQYHSASLPPNKFTFPPLLKACAKLKSLSEGQMLHTHLIKTGFSSDVYAATSLTDMYMKLHLLSDALKVFDEMPERNSASFNAVISGFSQNGYCREAFSVFKQVGFGTFRPNSATIASLLSACESVRHGMEMHCLAIKLGVETDVYVATSIVTMYSNYEELVSATRVFEGTPNKSVVSYNAFISGLLQNGVTRTVLDVFKDMRECSFEEPNSVTFILVLSVCASLLYLRFGRQVHGLIMKNEIEFDATLATALVDMYSKCGCWQLAFDACKEFDGIRNLITWNSMIAGMMLNSQSENAIELFEQLECEGLVPDSATWNSMISGFSQLGKGIEAIKYFKRMVSAGIVPSLKSITSLLPACSDLSALQCGKEIHGHAIRTDISTDEFLATALIDMYMKCGHQFLAQRVFDQFDRKPDDPAFWNAMISGYGRNGENESAFKIFDQMREENAQPNAATFISVLSVCGHTGQVNKGWQVFRMMSRDYGLKPKPEHIGCMVDLLGRSGRLGEAKELMQELPQPSASVVASLLGACKCHLDSELGEEMAMKLSELEPENPAPFVILSNIYAEFGRWGDVERIREIMNNKGLRKLPGFSIIGENMNSTYGTD</sequence>
<dbReference type="AlphaFoldDB" id="A0A2N9EBR8"/>
<dbReference type="GO" id="GO:0009451">
    <property type="term" value="P:RNA modification"/>
    <property type="evidence" value="ECO:0007669"/>
    <property type="project" value="InterPro"/>
</dbReference>
<gene>
    <name evidence="3" type="ORF">FSB_LOCUS10</name>
</gene>
<feature type="repeat" description="PPR" evidence="2">
    <location>
        <begin position="337"/>
        <end position="371"/>
    </location>
</feature>
<dbReference type="FunFam" id="1.25.40.10:FF:000284">
    <property type="entry name" value="Pentatricopeptide repeat-containing protein"/>
    <property type="match status" value="1"/>
</dbReference>
<name>A0A2N9EBR8_FAGSY</name>
<feature type="repeat" description="PPR" evidence="2">
    <location>
        <begin position="101"/>
        <end position="135"/>
    </location>
</feature>
<organism evidence="3">
    <name type="scientific">Fagus sylvatica</name>
    <name type="common">Beechnut</name>
    <dbReference type="NCBI Taxonomy" id="28930"/>
    <lineage>
        <taxon>Eukaryota</taxon>
        <taxon>Viridiplantae</taxon>
        <taxon>Streptophyta</taxon>
        <taxon>Embryophyta</taxon>
        <taxon>Tracheophyta</taxon>
        <taxon>Spermatophyta</taxon>
        <taxon>Magnoliopsida</taxon>
        <taxon>eudicotyledons</taxon>
        <taxon>Gunneridae</taxon>
        <taxon>Pentapetalae</taxon>
        <taxon>rosids</taxon>
        <taxon>fabids</taxon>
        <taxon>Fagales</taxon>
        <taxon>Fagaceae</taxon>
        <taxon>Fagus</taxon>
    </lineage>
</organism>
<dbReference type="PANTHER" id="PTHR47926:SF424">
    <property type="entry name" value="PENTACOTRIPEPTIDE-REPEAT REGION OF PRORP DOMAIN-CONTAINING PROTEIN"/>
    <property type="match status" value="1"/>
</dbReference>
<evidence type="ECO:0000256" key="2">
    <source>
        <dbReference type="PROSITE-ProRule" id="PRU00708"/>
    </source>
</evidence>
<dbReference type="EMBL" id="OIVN01000001">
    <property type="protein sequence ID" value="SPC72128.1"/>
    <property type="molecule type" value="Genomic_DNA"/>
</dbReference>
<feature type="repeat" description="PPR" evidence="2">
    <location>
        <begin position="302"/>
        <end position="336"/>
    </location>
</feature>
<dbReference type="Pfam" id="PF13041">
    <property type="entry name" value="PPR_2"/>
    <property type="match status" value="3"/>
</dbReference>
<dbReference type="FunFam" id="1.25.40.10:FF:000888">
    <property type="entry name" value="Pentatricopeptide repeat-containing protein"/>
    <property type="match status" value="1"/>
</dbReference>